<evidence type="ECO:0000256" key="9">
    <source>
        <dbReference type="ARBA" id="ARBA00023277"/>
    </source>
</evidence>
<comment type="similarity">
    <text evidence="2">Belongs to the malectin family.</text>
</comment>
<dbReference type="SUPFAM" id="SSF49785">
    <property type="entry name" value="Galactose-binding domain-like"/>
    <property type="match status" value="4"/>
</dbReference>
<dbReference type="InterPro" id="IPR013783">
    <property type="entry name" value="Ig-like_fold"/>
</dbReference>
<dbReference type="SUPFAM" id="SSF49299">
    <property type="entry name" value="PKD domain"/>
    <property type="match status" value="4"/>
</dbReference>
<keyword evidence="4" id="KW-0732">Signal</keyword>
<evidence type="ECO:0000256" key="1">
    <source>
        <dbReference type="ARBA" id="ARBA00004115"/>
    </source>
</evidence>
<sequence>MGCFAKKKLSSFSLFFLVLIVGLLWNNRAIGQSVSFDQTALKFNSFSPISNGTSLKFGPDERLYVSQIDGTIKIYTILKVGTNQYEVIDAEVLTAVKEIPNFDDNGNPAFDNRNKRQITGLTVAGSAANPIIYVSSSDPKWGGPSGDKGLDTNSGTITRLTWTGSAWDVIDLVRGLPRSEENHSTNGLEHTLINGKPYLLVTSGGFTNAGAPSKNFTYITEYALGAAILSVDLDAIEALPTKIDPISGRQVKYDIPTLDDPSRPNKNFIYNPNHPSYNGIDENDPFGGNDGLNMAMVVAGGPVQIFSGGYRNSYDLVVTESNRVYATDNGANVNWGGLPENEGNSLLVSNNFPVGEPGGNANSPSASGEYVDNKDHLHLIARDLDSFIFGSYYGGHPTPVRANPGNPYSPGSSFPFNPSGAGLYTKFVGDDDNWSNIVPDFPPSDKFRTQILQPIAPGSPGFDNYAATSLPANWPPVPLSMANGKEADFIAPSLPNPNGPQTEIITQLPINSNGIDEYKASNFAGQLKGALVVGKSGGFLHLIHLNPDGLLNNLEIDKWNLNGGNALGVSCNADDQIFPGTIWVATYDNRIMVLTPTDQVVCIAENDPAFNTLADYDFDGYTNQDEIDNGSDYCSGASIPNDFDEDLVSDLNDTDDDGDDILDQLDPFQLGYSRNLPINNELFSNQLDAQGRQSGFLGLGLTGLMNNGALNPNWLNWLDKPNERPGPADIYGGAAGAIQVSMTAGSANGTANNQEKGFQFGVNVGLETGIFTISSGLLGLTSPGALYEYAGAGEVGIQMGDGSQSNFIKLVFTSTHLVAAQEINDVPDPNPIMISIPVQDRPDAGVSITLGFDVDPSDGSVKPFYKFGNGDKTQIGSILSSGAVKTAIQNIDRPLAIGIFGTSNDTEGAFIGVWDYFRVAGNQPYTTRDLGNVEKIINDPDLLINLNEYFDDNGGNQHLTYSVVSNTFPQVGAKISGSILTLSFPNNEGQSEITIRATDKDNLFVEQSFLVNVNVGTKVFLRINAGGGTLNDASENPDWLSNSIAGAVNTEAYNVNAGNLSNNTFVLAKRHASIPSYISDEMYLQIFNTERYNPGSSMQFNIPIPNGDYLVNLYMGNGYEGTSAPGQRVFSVAIEGEVQLPEVDLSAQYGHNVGAMVQIPITLDDEELNINFIKNIENPLINGIEIIRKFGSFIHNPIVVVPPDNLINSAGEELDGSLFIEATGGDGNLNYAASGLPPSITIEPTNGTIYGTLDVDAHVNSPYQVTVTVDDEDGTSSDAVEVNFTWTVSSSLLQQTWKIKNESQQYTGRHENSFVQAGNKFYLLGGRENSKTVEIYDYTNDSWTSLPNTIPFEFNHFQAVEYQGLIWVIGAFKSNNFPNEIPADHIWIFNPASQEWMQGAEIPQGRKRGSAGVVVYNGKFYVVNGNTQGHSGGAVNYFDEFDPQTGEWTVLENSPQARDHFFSTVVGKEMYVISGRRSGGDGGVFNPVIPEVDVYNFSTQTWKTLPAEQNLPTPRAGAITNNYLDKIIVAGGEVGEQSQALAITEMYDPVEESWFLLEPLNFPRHGTQGIVSGKGLYVLAGSPTRGGGSQKNMEVFGYDQPKGTALIASELTVDDLLTLNSGETKGARLGVANGNTGIFIRSITINGPDASSFVIKSQQINKFLIRKDSQFDVEIEYVGTGLKEAVLEVKYGIDQTKTVQLKGQNAAPIVNLTASPISGFAPLQVDFSSAGSMGTGSLSFLWDFKDGITSTNADVNHTFVNPGSYNISLTVTDENGESAIGNVGITVNNYVEPSGPVSLPTASVSSGKAPLSVSFTGSGSTGSGPLSYLWDFGDGSSSTLADPLHTFTTAGVYAVKLKVTDGNGKASEDMVEVTVNPPVIIPEVSLYLNSGTVNDASLGGNIFVGDGKFSSYFGASNTYSNSLASSVPLYQTERFSKTLTYSIPVPNGVYQVSTYHNELYFGTSRGPAAKAGQRVYSIFLEGELVRANFDLFVANNNKETVLVFEQITVTDGVLNISMAASVNNAQVCGISVVSEQLSEPNPESIAVASVNSGTAPLSVNFTGSGSTGSGTLSYLWDFGDGSSSTLADPVHTFTTAGVYAVKLKVTDGNGKASEDMVEVTVNPPVVNPEISLYLNSGTVNDASLGGNTFVGDGKFSSYFGASNTYANSLASSVPLYQTERWAKTLTYSIPVPNGVYQVSTYHNELYFGTSSGPAAQAGQRVYSISLEGQLVRANFDLFVANNNKETVLVFEQITVTDGVLNISMAASANNAQVCGISVVSEQLSEPNPESIAVASVNSGTAPLSVNFTGSGSTGSGPLSYLWDFGDGSSSTLADPVHTFTTAGVYAVKLKVTDGNGKASEDMVEVTVNPPVIIPDVSLYLNSGTVNDASFGGNTFLGDGKFSSYFGASNTYTNSLASSVPLYQTERFSKTLTYSIPVPNGVYQVSTYHNELYFGTSRGPAAKAGQRVYSISLEGQLVRANFDLFVANNNKETVLVFEQVTVTDGVLNISMAASVNNAQVCGIRVISSDKVSQNISNLRVLSQEELDLELMEETNDSGSDFILLYPNPASDYITIELGVDIPLYGIYIYDMAGRMVVERDTRLDEKSTFTIPVGSLSKGVYMVTLIGENGIIKQFRLILKS</sequence>
<evidence type="ECO:0000256" key="5">
    <source>
        <dbReference type="ARBA" id="ARBA00022824"/>
    </source>
</evidence>
<dbReference type="InterPro" id="IPR011043">
    <property type="entry name" value="Gal_Oxase/kelch_b-propeller"/>
</dbReference>
<dbReference type="InterPro" id="IPR008979">
    <property type="entry name" value="Galactose-bd-like_sf"/>
</dbReference>
<dbReference type="Proteomes" id="UP000649799">
    <property type="component" value="Unassembled WGS sequence"/>
</dbReference>
<dbReference type="InterPro" id="IPR022409">
    <property type="entry name" value="PKD/Chitinase_dom"/>
</dbReference>
<keyword evidence="9" id="KW-0119">Carbohydrate metabolism</keyword>
<evidence type="ECO:0000256" key="2">
    <source>
        <dbReference type="ARBA" id="ARBA00009141"/>
    </source>
</evidence>
<dbReference type="PROSITE" id="PS50093">
    <property type="entry name" value="PKD"/>
    <property type="match status" value="4"/>
</dbReference>
<evidence type="ECO:0000256" key="7">
    <source>
        <dbReference type="ARBA" id="ARBA00023136"/>
    </source>
</evidence>
<evidence type="ECO:0000256" key="3">
    <source>
        <dbReference type="ARBA" id="ARBA00022692"/>
    </source>
</evidence>
<evidence type="ECO:0000313" key="12">
    <source>
        <dbReference type="Proteomes" id="UP000649799"/>
    </source>
</evidence>
<dbReference type="PANTHER" id="PTHR13460:SF0">
    <property type="entry name" value="MALECTIN"/>
    <property type="match status" value="1"/>
</dbReference>
<dbReference type="Gene3D" id="2.130.10.80">
    <property type="entry name" value="Galactose oxidase/kelch, beta-propeller"/>
    <property type="match status" value="1"/>
</dbReference>
<keyword evidence="8" id="KW-0325">Glycoprotein</keyword>
<dbReference type="InterPro" id="IPR021720">
    <property type="entry name" value="Malectin_dom"/>
</dbReference>
<dbReference type="InterPro" id="IPR035986">
    <property type="entry name" value="PKD_dom_sf"/>
</dbReference>
<dbReference type="Pfam" id="PF11721">
    <property type="entry name" value="Malectin"/>
    <property type="match status" value="4"/>
</dbReference>
<keyword evidence="7" id="KW-0472">Membrane</keyword>
<comment type="subcellular location">
    <subcellularLocation>
        <location evidence="1">Endoplasmic reticulum membrane</location>
        <topology evidence="1">Single-pass type I membrane protein</topology>
    </subcellularLocation>
</comment>
<proteinExistence type="inferred from homology"/>
<feature type="domain" description="PKD" evidence="10">
    <location>
        <begin position="2288"/>
        <end position="2367"/>
    </location>
</feature>
<feature type="domain" description="PKD" evidence="10">
    <location>
        <begin position="1796"/>
        <end position="1875"/>
    </location>
</feature>
<dbReference type="RefSeq" id="WP_166151252.1">
    <property type="nucleotide sequence ID" value="NZ_JAANYN010000016.1"/>
</dbReference>
<dbReference type="Pfam" id="PF18911">
    <property type="entry name" value="PKD_4"/>
    <property type="match status" value="4"/>
</dbReference>
<dbReference type="Gene3D" id="2.120.10.80">
    <property type="entry name" value="Kelch-type beta propeller"/>
    <property type="match status" value="1"/>
</dbReference>
<keyword evidence="6" id="KW-1133">Transmembrane helix</keyword>
<dbReference type="InterPro" id="IPR011042">
    <property type="entry name" value="6-blade_b-propeller_TolB-like"/>
</dbReference>
<dbReference type="Pfam" id="PF24681">
    <property type="entry name" value="Kelch_KLHDC2_KLHL20_DRC7"/>
    <property type="match status" value="1"/>
</dbReference>
<dbReference type="Pfam" id="PF01344">
    <property type="entry name" value="Kelch_1"/>
    <property type="match status" value="1"/>
</dbReference>
<dbReference type="Pfam" id="PF18962">
    <property type="entry name" value="Por_Secre_tail"/>
    <property type="match status" value="1"/>
</dbReference>
<dbReference type="InterPro" id="IPR000601">
    <property type="entry name" value="PKD_dom"/>
</dbReference>
<organism evidence="11 12">
    <name type="scientific">Cyclobacterium plantarum</name>
    <dbReference type="NCBI Taxonomy" id="2716263"/>
    <lineage>
        <taxon>Bacteria</taxon>
        <taxon>Pseudomonadati</taxon>
        <taxon>Bacteroidota</taxon>
        <taxon>Cytophagia</taxon>
        <taxon>Cytophagales</taxon>
        <taxon>Cyclobacteriaceae</taxon>
        <taxon>Cyclobacterium</taxon>
    </lineage>
</organism>
<dbReference type="Gene3D" id="2.60.120.430">
    <property type="entry name" value="Galactose-binding lectin"/>
    <property type="match status" value="4"/>
</dbReference>
<dbReference type="SUPFAM" id="SSF50965">
    <property type="entry name" value="Galactose oxidase, central domain"/>
    <property type="match status" value="1"/>
</dbReference>
<evidence type="ECO:0000256" key="6">
    <source>
        <dbReference type="ARBA" id="ARBA00022989"/>
    </source>
</evidence>
<dbReference type="NCBIfam" id="TIGR04183">
    <property type="entry name" value="Por_Secre_tail"/>
    <property type="match status" value="1"/>
</dbReference>
<keyword evidence="12" id="KW-1185">Reference proteome</keyword>
<keyword evidence="5" id="KW-0256">Endoplasmic reticulum</keyword>
<accession>A0ABX0HCN6</accession>
<dbReference type="PANTHER" id="PTHR13460">
    <property type="match status" value="1"/>
</dbReference>
<dbReference type="InterPro" id="IPR037293">
    <property type="entry name" value="Gal_Oxidase_central_sf"/>
</dbReference>
<dbReference type="InterPro" id="IPR026444">
    <property type="entry name" value="Secre_tail"/>
</dbReference>
<evidence type="ECO:0000256" key="8">
    <source>
        <dbReference type="ARBA" id="ARBA00023180"/>
    </source>
</evidence>
<dbReference type="Pfam" id="PF05345">
    <property type="entry name" value="He_PIG"/>
    <property type="match status" value="1"/>
</dbReference>
<dbReference type="Gene3D" id="2.120.10.30">
    <property type="entry name" value="TolB, C-terminal domain"/>
    <property type="match status" value="1"/>
</dbReference>
<evidence type="ECO:0000256" key="4">
    <source>
        <dbReference type="ARBA" id="ARBA00022729"/>
    </source>
</evidence>
<evidence type="ECO:0000313" key="11">
    <source>
        <dbReference type="EMBL" id="NHE59654.1"/>
    </source>
</evidence>
<dbReference type="EMBL" id="JAANYN010000016">
    <property type="protein sequence ID" value="NHE59654.1"/>
    <property type="molecule type" value="Genomic_DNA"/>
</dbReference>
<keyword evidence="3" id="KW-0812">Transmembrane</keyword>
<evidence type="ECO:0000259" key="10">
    <source>
        <dbReference type="PROSITE" id="PS50093"/>
    </source>
</evidence>
<dbReference type="Gene3D" id="2.60.40.10">
    <property type="entry name" value="Immunoglobulins"/>
    <property type="match status" value="5"/>
</dbReference>
<dbReference type="SMART" id="SM00612">
    <property type="entry name" value="Kelch"/>
    <property type="match status" value="4"/>
</dbReference>
<dbReference type="SMART" id="SM00089">
    <property type="entry name" value="PKD"/>
    <property type="match status" value="4"/>
</dbReference>
<feature type="domain" description="PKD" evidence="10">
    <location>
        <begin position="2042"/>
        <end position="2121"/>
    </location>
</feature>
<protein>
    <submittedName>
        <fullName evidence="11">PKD domain-containing protein</fullName>
    </submittedName>
</protein>
<dbReference type="CDD" id="cd00146">
    <property type="entry name" value="PKD"/>
    <property type="match status" value="4"/>
</dbReference>
<feature type="domain" description="PKD" evidence="10">
    <location>
        <begin position="1708"/>
        <end position="1787"/>
    </location>
</feature>
<dbReference type="InterPro" id="IPR006652">
    <property type="entry name" value="Kelch_1"/>
</dbReference>
<comment type="caution">
    <text evidence="11">The sequence shown here is derived from an EMBL/GenBank/DDBJ whole genome shotgun (WGS) entry which is preliminary data.</text>
</comment>
<gene>
    <name evidence="11" type="ORF">G9Q97_22830</name>
</gene>
<dbReference type="InterPro" id="IPR015915">
    <property type="entry name" value="Kelch-typ_b-propeller"/>
</dbReference>
<name>A0ABX0HCN6_9BACT</name>
<reference evidence="11 12" key="1">
    <citation type="submission" date="2020-03" db="EMBL/GenBank/DDBJ databases">
        <title>Cyclobacterium plantarum sp. nov., a marine bacterium isolated from a coastal-marine wetland.</title>
        <authorList>
            <person name="Sanchez-Porro C."/>
            <person name="Ventosa A."/>
            <person name="Amoozegar M."/>
        </authorList>
    </citation>
    <scope>NUCLEOTIDE SEQUENCE [LARGE SCALE GENOMIC DNA]</scope>
    <source>
        <strain evidence="11 12">GBPx2</strain>
    </source>
</reference>
<dbReference type="InterPro" id="IPR039155">
    <property type="entry name" value="MLEC"/>
</dbReference>